<dbReference type="Proteomes" id="UP000287166">
    <property type="component" value="Unassembled WGS sequence"/>
</dbReference>
<gene>
    <name evidence="2" type="ORF">SCP_0900520</name>
</gene>
<dbReference type="EMBL" id="BFAD01000009">
    <property type="protein sequence ID" value="GBE86175.1"/>
    <property type="molecule type" value="Genomic_DNA"/>
</dbReference>
<evidence type="ECO:0000313" key="3">
    <source>
        <dbReference type="Proteomes" id="UP000287166"/>
    </source>
</evidence>
<dbReference type="Pfam" id="PF00651">
    <property type="entry name" value="BTB"/>
    <property type="match status" value="1"/>
</dbReference>
<comment type="caution">
    <text evidence="2">The sequence shown here is derived from an EMBL/GenBank/DDBJ whole genome shotgun (WGS) entry which is preliminary data.</text>
</comment>
<feature type="domain" description="BTB" evidence="1">
    <location>
        <begin position="25"/>
        <end position="96"/>
    </location>
</feature>
<evidence type="ECO:0000313" key="2">
    <source>
        <dbReference type="EMBL" id="GBE86175.1"/>
    </source>
</evidence>
<dbReference type="Gene3D" id="3.30.710.10">
    <property type="entry name" value="Potassium Channel Kv1.1, Chain A"/>
    <property type="match status" value="1"/>
</dbReference>
<reference evidence="2 3" key="1">
    <citation type="journal article" date="2018" name="Sci. Rep.">
        <title>Genome sequence of the cauliflower mushroom Sparassis crispa (Hanabiratake) and its association with beneficial usage.</title>
        <authorList>
            <person name="Kiyama R."/>
            <person name="Furutani Y."/>
            <person name="Kawaguchi K."/>
            <person name="Nakanishi T."/>
        </authorList>
    </citation>
    <scope>NUCLEOTIDE SEQUENCE [LARGE SCALE GENOMIC DNA]</scope>
</reference>
<dbReference type="PROSITE" id="PS50097">
    <property type="entry name" value="BTB"/>
    <property type="match status" value="1"/>
</dbReference>
<dbReference type="InterPro" id="IPR011333">
    <property type="entry name" value="SKP1/BTB/POZ_sf"/>
</dbReference>
<dbReference type="InParanoid" id="A0A401GVC9"/>
<dbReference type="STRING" id="139825.A0A401GVC9"/>
<dbReference type="SUPFAM" id="SSF54695">
    <property type="entry name" value="POZ domain"/>
    <property type="match status" value="1"/>
</dbReference>
<organism evidence="2 3">
    <name type="scientific">Sparassis crispa</name>
    <dbReference type="NCBI Taxonomy" id="139825"/>
    <lineage>
        <taxon>Eukaryota</taxon>
        <taxon>Fungi</taxon>
        <taxon>Dikarya</taxon>
        <taxon>Basidiomycota</taxon>
        <taxon>Agaricomycotina</taxon>
        <taxon>Agaricomycetes</taxon>
        <taxon>Polyporales</taxon>
        <taxon>Sparassidaceae</taxon>
        <taxon>Sparassis</taxon>
    </lineage>
</organism>
<keyword evidence="3" id="KW-1185">Reference proteome</keyword>
<dbReference type="AlphaFoldDB" id="A0A401GVC9"/>
<dbReference type="InterPro" id="IPR000210">
    <property type="entry name" value="BTB/POZ_dom"/>
</dbReference>
<protein>
    <recommendedName>
        <fullName evidence="1">BTB domain-containing protein</fullName>
    </recommendedName>
</protein>
<accession>A0A401GVC9</accession>
<proteinExistence type="predicted"/>
<sequence>MGSSPLNHYANLRALIQSDVWFSDGNIVLLAGQAAFKVHRGQLERHSDVFRDLFLIPQPPQQETIEGCSWVELHDSPPDVLHLLRALYDGMYFAQPSAGDFPAVAAVLRLSTKYMIEHLRLRCLSRLEADWPTTLVGWDVRETQVTDSLGRYKPRQGFPHPVLVIQLALEFGLDALLPSAFYDLSRYAPRKILSGCEISVLPFPPPHPSSPPEPGAPPVTEEKISVCLSQHEVYTTLAGRETCQRYVAAFIDRELSLRPISAGCQNKQHDQGRACRESFYFIMLNILRSVGGIACGRDADPLFTLLQAVDMLSRTDFSDGEKQCGLKLCAACKADFAESAAKAREDVWTQIPSWFGLTIED</sequence>
<dbReference type="RefSeq" id="XP_027617088.1">
    <property type="nucleotide sequence ID" value="XM_027761287.1"/>
</dbReference>
<dbReference type="OrthoDB" id="3220652at2759"/>
<dbReference type="CDD" id="cd18186">
    <property type="entry name" value="BTB_POZ_ZBTB_KLHL-like"/>
    <property type="match status" value="1"/>
</dbReference>
<evidence type="ECO:0000259" key="1">
    <source>
        <dbReference type="PROSITE" id="PS50097"/>
    </source>
</evidence>
<dbReference type="GeneID" id="38783092"/>
<dbReference type="SMART" id="SM00225">
    <property type="entry name" value="BTB"/>
    <property type="match status" value="1"/>
</dbReference>
<name>A0A401GVC9_9APHY</name>